<dbReference type="EMBL" id="OX596099">
    <property type="protein sequence ID" value="CAM9657178.1"/>
    <property type="molecule type" value="Genomic_DNA"/>
</dbReference>
<evidence type="ECO:0000313" key="1">
    <source>
        <dbReference type="EMBL" id="CAM9657178.1"/>
    </source>
</evidence>
<reference evidence="1" key="2">
    <citation type="submission" date="2025-03" db="EMBL/GenBank/DDBJ databases">
        <authorList>
            <consortium name="ELIXIR-Norway"/>
            <consortium name="Elixir Norway"/>
        </authorList>
    </citation>
    <scope>NUCLEOTIDE SEQUENCE</scope>
</reference>
<gene>
    <name evidence="1" type="ORF">MRATA1EN22A_LOCUS5589</name>
</gene>
<organism evidence="1 2">
    <name type="scientific">Rangifer tarandus platyrhynchus</name>
    <name type="common">Svalbard reindeer</name>
    <dbReference type="NCBI Taxonomy" id="3082113"/>
    <lineage>
        <taxon>Eukaryota</taxon>
        <taxon>Metazoa</taxon>
        <taxon>Chordata</taxon>
        <taxon>Craniata</taxon>
        <taxon>Vertebrata</taxon>
        <taxon>Euteleostomi</taxon>
        <taxon>Mammalia</taxon>
        <taxon>Eutheria</taxon>
        <taxon>Laurasiatheria</taxon>
        <taxon>Artiodactyla</taxon>
        <taxon>Ruminantia</taxon>
        <taxon>Pecora</taxon>
        <taxon>Cervidae</taxon>
        <taxon>Odocoileinae</taxon>
        <taxon>Rangifer</taxon>
    </lineage>
</organism>
<dbReference type="Proteomes" id="UP001162501">
    <property type="component" value="Chromosome 15"/>
</dbReference>
<protein>
    <submittedName>
        <fullName evidence="1">Uncharacterized protein</fullName>
    </submittedName>
</protein>
<sequence>MHLPELAPGQVGLVLSGRRSRSPWHNFLTHTPQPHALGFPQQTVSRWREGASQSQESQSCFLSCRRARRSPEVYITKHSKASENSRGQSGARELFTETPFGSDRGYCQVLEGFYHFLLHPKETRKLAADVLHEISECLSSYL</sequence>
<accession>A0AC59YFJ9</accession>
<reference evidence="1" key="1">
    <citation type="submission" date="2023-05" db="EMBL/GenBank/DDBJ databases">
        <authorList>
            <consortium name="ELIXIR-Norway"/>
        </authorList>
    </citation>
    <scope>NUCLEOTIDE SEQUENCE</scope>
</reference>
<name>A0AC59YFJ9_RANTA</name>
<proteinExistence type="predicted"/>
<evidence type="ECO:0000313" key="2">
    <source>
        <dbReference type="Proteomes" id="UP001162501"/>
    </source>
</evidence>